<accession>A0A0C3A5T0</accession>
<dbReference type="Pfam" id="PF06912">
    <property type="entry name" value="DUF1275"/>
    <property type="match status" value="1"/>
</dbReference>
<sequence length="65" mass="7187">TTTYCELMTEPQLFLFYRLIISHNHKVMAIVSLFLGALSGWSILDKFESAGALGVGTAIRLIITL</sequence>
<keyword evidence="1" id="KW-0812">Transmembrane</keyword>
<name>A0A0C3A5T0_9AGAM</name>
<dbReference type="InParanoid" id="A0A0C3A5T0"/>
<dbReference type="OrthoDB" id="2687081at2759"/>
<protein>
    <submittedName>
        <fullName evidence="2">Uncharacterized protein</fullName>
    </submittedName>
</protein>
<reference evidence="2 3" key="1">
    <citation type="submission" date="2014-04" db="EMBL/GenBank/DDBJ databases">
        <authorList>
            <consortium name="DOE Joint Genome Institute"/>
            <person name="Kuo A."/>
            <person name="Kohler A."/>
            <person name="Nagy L.G."/>
            <person name="Floudas D."/>
            <person name="Copeland A."/>
            <person name="Barry K.W."/>
            <person name="Cichocki N."/>
            <person name="Veneault-Fourrey C."/>
            <person name="LaButti K."/>
            <person name="Lindquist E.A."/>
            <person name="Lipzen A."/>
            <person name="Lundell T."/>
            <person name="Morin E."/>
            <person name="Murat C."/>
            <person name="Sun H."/>
            <person name="Tunlid A."/>
            <person name="Henrissat B."/>
            <person name="Grigoriev I.V."/>
            <person name="Hibbett D.S."/>
            <person name="Martin F."/>
            <person name="Nordberg H.P."/>
            <person name="Cantor M.N."/>
            <person name="Hua S.X."/>
        </authorList>
    </citation>
    <scope>NUCLEOTIDE SEQUENCE [LARGE SCALE GENOMIC DNA]</scope>
    <source>
        <strain evidence="2 3">Foug A</strain>
    </source>
</reference>
<evidence type="ECO:0000313" key="3">
    <source>
        <dbReference type="Proteomes" id="UP000053989"/>
    </source>
</evidence>
<dbReference type="EMBL" id="KN822066">
    <property type="protein sequence ID" value="KIM60067.1"/>
    <property type="molecule type" value="Genomic_DNA"/>
</dbReference>
<keyword evidence="1" id="KW-0472">Membrane</keyword>
<dbReference type="InterPro" id="IPR010699">
    <property type="entry name" value="DUF1275"/>
</dbReference>
<organism evidence="2 3">
    <name type="scientific">Scleroderma citrinum Foug A</name>
    <dbReference type="NCBI Taxonomy" id="1036808"/>
    <lineage>
        <taxon>Eukaryota</taxon>
        <taxon>Fungi</taxon>
        <taxon>Dikarya</taxon>
        <taxon>Basidiomycota</taxon>
        <taxon>Agaricomycotina</taxon>
        <taxon>Agaricomycetes</taxon>
        <taxon>Agaricomycetidae</taxon>
        <taxon>Boletales</taxon>
        <taxon>Sclerodermatineae</taxon>
        <taxon>Sclerodermataceae</taxon>
        <taxon>Scleroderma</taxon>
    </lineage>
</organism>
<gene>
    <name evidence="2" type="ORF">SCLCIDRAFT_124977</name>
</gene>
<evidence type="ECO:0000256" key="1">
    <source>
        <dbReference type="SAM" id="Phobius"/>
    </source>
</evidence>
<dbReference type="HOGENOM" id="CLU_2856077_0_0_1"/>
<dbReference type="STRING" id="1036808.A0A0C3A5T0"/>
<keyword evidence="1" id="KW-1133">Transmembrane helix</keyword>
<feature type="transmembrane region" description="Helical" evidence="1">
    <location>
        <begin position="27"/>
        <end position="44"/>
    </location>
</feature>
<dbReference type="Proteomes" id="UP000053989">
    <property type="component" value="Unassembled WGS sequence"/>
</dbReference>
<keyword evidence="3" id="KW-1185">Reference proteome</keyword>
<dbReference type="AlphaFoldDB" id="A0A0C3A5T0"/>
<feature type="non-terminal residue" evidence="2">
    <location>
        <position position="1"/>
    </location>
</feature>
<evidence type="ECO:0000313" key="2">
    <source>
        <dbReference type="EMBL" id="KIM60067.1"/>
    </source>
</evidence>
<proteinExistence type="predicted"/>
<reference evidence="3" key="2">
    <citation type="submission" date="2015-01" db="EMBL/GenBank/DDBJ databases">
        <title>Evolutionary Origins and Diversification of the Mycorrhizal Mutualists.</title>
        <authorList>
            <consortium name="DOE Joint Genome Institute"/>
            <consortium name="Mycorrhizal Genomics Consortium"/>
            <person name="Kohler A."/>
            <person name="Kuo A."/>
            <person name="Nagy L.G."/>
            <person name="Floudas D."/>
            <person name="Copeland A."/>
            <person name="Barry K.W."/>
            <person name="Cichocki N."/>
            <person name="Veneault-Fourrey C."/>
            <person name="LaButti K."/>
            <person name="Lindquist E.A."/>
            <person name="Lipzen A."/>
            <person name="Lundell T."/>
            <person name="Morin E."/>
            <person name="Murat C."/>
            <person name="Riley R."/>
            <person name="Ohm R."/>
            <person name="Sun H."/>
            <person name="Tunlid A."/>
            <person name="Henrissat B."/>
            <person name="Grigoriev I.V."/>
            <person name="Hibbett D.S."/>
            <person name="Martin F."/>
        </authorList>
    </citation>
    <scope>NUCLEOTIDE SEQUENCE [LARGE SCALE GENOMIC DNA]</scope>
    <source>
        <strain evidence="3">Foug A</strain>
    </source>
</reference>